<dbReference type="PIRSF" id="PIRSF000018">
    <property type="entry name" value="Mb_ADH_cyt_c"/>
    <property type="match status" value="1"/>
</dbReference>
<protein>
    <submittedName>
        <fullName evidence="12">C-type cytochrome</fullName>
    </submittedName>
</protein>
<feature type="domain" description="Cytochrome c" evidence="11">
    <location>
        <begin position="322"/>
        <end position="408"/>
    </location>
</feature>
<keyword evidence="6" id="KW-0677">Repeat</keyword>
<dbReference type="Gene3D" id="1.10.760.10">
    <property type="entry name" value="Cytochrome c-like domain"/>
    <property type="match status" value="3"/>
</dbReference>
<feature type="binding site" description="covalent" evidence="9">
    <location>
        <position position="203"/>
    </location>
    <ligand>
        <name>heme c</name>
        <dbReference type="ChEBI" id="CHEBI:61717"/>
        <label>2</label>
    </ligand>
</feature>
<dbReference type="GO" id="GO:0009055">
    <property type="term" value="F:electron transfer activity"/>
    <property type="evidence" value="ECO:0007669"/>
    <property type="project" value="InterPro"/>
</dbReference>
<dbReference type="Pfam" id="PF13442">
    <property type="entry name" value="Cytochrome_CBB3"/>
    <property type="match status" value="1"/>
</dbReference>
<dbReference type="GO" id="GO:0016614">
    <property type="term" value="F:oxidoreductase activity, acting on CH-OH group of donors"/>
    <property type="evidence" value="ECO:0007669"/>
    <property type="project" value="InterPro"/>
</dbReference>
<comment type="cofactor">
    <cofactor evidence="9">
        <name>heme c</name>
        <dbReference type="ChEBI" id="CHEBI:61717"/>
    </cofactor>
    <text evidence="9">Binds 3 heme c groups covalently per subunit.</text>
</comment>
<comment type="caution">
    <text evidence="12">The sequence shown here is derived from an EMBL/GenBank/DDBJ whole genome shotgun (WGS) entry which is preliminary data.</text>
</comment>
<evidence type="ECO:0000256" key="6">
    <source>
        <dbReference type="ARBA" id="ARBA00022737"/>
    </source>
</evidence>
<evidence type="ECO:0000256" key="2">
    <source>
        <dbReference type="ARBA" id="ARBA00022475"/>
    </source>
</evidence>
<evidence type="ECO:0000256" key="7">
    <source>
        <dbReference type="ARBA" id="ARBA00023004"/>
    </source>
</evidence>
<dbReference type="InterPro" id="IPR036909">
    <property type="entry name" value="Cyt_c-like_dom_sf"/>
</dbReference>
<dbReference type="InterPro" id="IPR014353">
    <property type="entry name" value="Membr-bd_ADH_cyt_c"/>
</dbReference>
<dbReference type="RefSeq" id="WP_214625672.1">
    <property type="nucleotide sequence ID" value="NZ_JAHGAW010000018.1"/>
</dbReference>
<dbReference type="PANTHER" id="PTHR35008:SF8">
    <property type="entry name" value="ALCOHOL DEHYDROGENASE CYTOCHROME C SUBUNIT"/>
    <property type="match status" value="1"/>
</dbReference>
<feature type="binding site" description="covalent" evidence="9">
    <location>
        <position position="57"/>
    </location>
    <ligand>
        <name>heme c</name>
        <dbReference type="ChEBI" id="CHEBI:61717"/>
        <label>1</label>
    </ligand>
</feature>
<dbReference type="PANTHER" id="PTHR35008">
    <property type="entry name" value="BLL4482 PROTEIN-RELATED"/>
    <property type="match status" value="1"/>
</dbReference>
<dbReference type="Proteomes" id="UP001138757">
    <property type="component" value="Unassembled WGS sequence"/>
</dbReference>
<feature type="binding site" description="covalent" evidence="9">
    <location>
        <position position="338"/>
    </location>
    <ligand>
        <name>heme c</name>
        <dbReference type="ChEBI" id="CHEBI:61717"/>
        <label>3</label>
    </ligand>
</feature>
<keyword evidence="5" id="KW-0732">Signal</keyword>
<feature type="binding site" description="axial binding residue" evidence="10">
    <location>
        <position position="207"/>
    </location>
    <ligand>
        <name>heme c</name>
        <dbReference type="ChEBI" id="CHEBI:61717"/>
        <label>2</label>
    </ligand>
    <ligandPart>
        <name>Fe</name>
        <dbReference type="ChEBI" id="CHEBI:18248"/>
    </ligandPart>
</feature>
<dbReference type="PROSITE" id="PS51007">
    <property type="entry name" value="CYTC"/>
    <property type="match status" value="3"/>
</dbReference>
<evidence type="ECO:0000256" key="8">
    <source>
        <dbReference type="ARBA" id="ARBA00023136"/>
    </source>
</evidence>
<organism evidence="12 13">
    <name type="scientific">Sphingobium nicotianae</name>
    <dbReference type="NCBI Taxonomy" id="2782607"/>
    <lineage>
        <taxon>Bacteria</taxon>
        <taxon>Pseudomonadati</taxon>
        <taxon>Pseudomonadota</taxon>
        <taxon>Alphaproteobacteria</taxon>
        <taxon>Sphingomonadales</taxon>
        <taxon>Sphingomonadaceae</taxon>
        <taxon>Sphingobium</taxon>
    </lineage>
</organism>
<keyword evidence="7 10" id="KW-0408">Iron</keyword>
<feature type="domain" description="Cytochrome c" evidence="11">
    <location>
        <begin position="43"/>
        <end position="146"/>
    </location>
</feature>
<sequence>MFRRIVIGLALALVLGLGGFAAFAWRPSIAPIARPAASDFSADLVARGAVLASGGYCATCHTTRGGKPLAGGRAMVTAFGTLYSTNITPDPETGIGNWSEEAFRRAMHDGVARDGSHLFPAFPYDHFTKLSDADVHALYAWLMTRPAVAAPARSNALPFPLGIRALQAGWKLLFFKPGRFAPDPAHDAAWNRGAYLAEALGHCGACHTPRNGLGAEKRDAAYAGASIDNWVAPPLTGANPAPVPWTSDELAAYLGTGISRFHGTAAGPMAPVVHEGLAKLSPEDLKAVVRYVASLGGGDARAAEAAPVIAKALVADRSSLGPLADADARLYTAACASCHYNAGTQPNPLRPDLALNSAVSLSDPTNLIRVILYGISAKDGAPAIVMPGFSGFSDADVARICAHLRRTRTSLPPWSDLEKSVARIRAEGRGDY</sequence>
<comment type="subcellular location">
    <subcellularLocation>
        <location evidence="1">Cell membrane</location>
    </subcellularLocation>
</comment>
<name>A0A9X1ITL1_9SPHN</name>
<dbReference type="InterPro" id="IPR009056">
    <property type="entry name" value="Cyt_c-like_dom"/>
</dbReference>
<keyword evidence="4 10" id="KW-0479">Metal-binding</keyword>
<feature type="binding site" description="covalent" evidence="9">
    <location>
        <position position="60"/>
    </location>
    <ligand>
        <name>heme c</name>
        <dbReference type="ChEBI" id="CHEBI:61717"/>
        <label>1</label>
    </ligand>
</feature>
<dbReference type="GO" id="GO:0020037">
    <property type="term" value="F:heme binding"/>
    <property type="evidence" value="ECO:0007669"/>
    <property type="project" value="InterPro"/>
</dbReference>
<dbReference type="InterPro" id="IPR051459">
    <property type="entry name" value="Cytochrome_c-type_DH"/>
</dbReference>
<keyword evidence="13" id="KW-1185">Reference proteome</keyword>
<feature type="binding site" description="axial binding residue" evidence="10">
    <location>
        <position position="339"/>
    </location>
    <ligand>
        <name>heme c</name>
        <dbReference type="ChEBI" id="CHEBI:61717"/>
        <label>3</label>
    </ligand>
    <ligandPart>
        <name>Fe</name>
        <dbReference type="ChEBI" id="CHEBI:18248"/>
    </ligandPart>
</feature>
<keyword evidence="2" id="KW-1003">Cell membrane</keyword>
<dbReference type="AlphaFoldDB" id="A0A9X1ITL1"/>
<keyword evidence="3 9" id="KW-0349">Heme</keyword>
<evidence type="ECO:0000256" key="10">
    <source>
        <dbReference type="PIRSR" id="PIRSR000018-51"/>
    </source>
</evidence>
<dbReference type="EMBL" id="JAHGAW010000018">
    <property type="protein sequence ID" value="MBT2189417.1"/>
    <property type="molecule type" value="Genomic_DNA"/>
</dbReference>
<feature type="binding site" description="axial binding residue" evidence="10">
    <location>
        <position position="61"/>
    </location>
    <ligand>
        <name>heme c</name>
        <dbReference type="ChEBI" id="CHEBI:61717"/>
        <label>1</label>
    </ligand>
    <ligandPart>
        <name>Fe</name>
        <dbReference type="ChEBI" id="CHEBI:18248"/>
    </ligandPart>
</feature>
<evidence type="ECO:0000313" key="12">
    <source>
        <dbReference type="EMBL" id="MBT2189417.1"/>
    </source>
</evidence>
<keyword evidence="8" id="KW-0472">Membrane</keyword>
<dbReference type="SUPFAM" id="SSF46626">
    <property type="entry name" value="Cytochrome c"/>
    <property type="match status" value="3"/>
</dbReference>
<accession>A0A9X1ITL1</accession>
<evidence type="ECO:0000313" key="13">
    <source>
        <dbReference type="Proteomes" id="UP001138757"/>
    </source>
</evidence>
<evidence type="ECO:0000256" key="5">
    <source>
        <dbReference type="ARBA" id="ARBA00022729"/>
    </source>
</evidence>
<evidence type="ECO:0000256" key="9">
    <source>
        <dbReference type="PIRSR" id="PIRSR000018-50"/>
    </source>
</evidence>
<feature type="binding site" description="covalent" evidence="9">
    <location>
        <position position="206"/>
    </location>
    <ligand>
        <name>heme c</name>
        <dbReference type="ChEBI" id="CHEBI:61717"/>
        <label>2</label>
    </ligand>
</feature>
<dbReference type="GO" id="GO:0005506">
    <property type="term" value="F:iron ion binding"/>
    <property type="evidence" value="ECO:0007669"/>
    <property type="project" value="InterPro"/>
</dbReference>
<gene>
    <name evidence="12" type="ORF">KK488_20895</name>
</gene>
<dbReference type="GO" id="GO:0005886">
    <property type="term" value="C:plasma membrane"/>
    <property type="evidence" value="ECO:0007669"/>
    <property type="project" value="UniProtKB-SubCell"/>
</dbReference>
<proteinExistence type="predicted"/>
<reference evidence="12" key="1">
    <citation type="submission" date="2021-05" db="EMBL/GenBank/DDBJ databases">
        <title>Genome of Sphingobium sp. strain.</title>
        <authorList>
            <person name="Fan R."/>
        </authorList>
    </citation>
    <scope>NUCLEOTIDE SEQUENCE</scope>
    <source>
        <strain evidence="12">H33</strain>
    </source>
</reference>
<feature type="domain" description="Cytochrome c" evidence="11">
    <location>
        <begin position="188"/>
        <end position="296"/>
    </location>
</feature>
<evidence type="ECO:0000256" key="3">
    <source>
        <dbReference type="ARBA" id="ARBA00022617"/>
    </source>
</evidence>
<feature type="binding site" description="covalent" evidence="9">
    <location>
        <position position="335"/>
    </location>
    <ligand>
        <name>heme c</name>
        <dbReference type="ChEBI" id="CHEBI:61717"/>
        <label>3</label>
    </ligand>
</feature>
<evidence type="ECO:0000256" key="1">
    <source>
        <dbReference type="ARBA" id="ARBA00004236"/>
    </source>
</evidence>
<dbReference type="Pfam" id="PF00034">
    <property type="entry name" value="Cytochrom_C"/>
    <property type="match status" value="2"/>
</dbReference>
<evidence type="ECO:0000256" key="4">
    <source>
        <dbReference type="ARBA" id="ARBA00022723"/>
    </source>
</evidence>
<evidence type="ECO:0000259" key="11">
    <source>
        <dbReference type="PROSITE" id="PS51007"/>
    </source>
</evidence>